<evidence type="ECO:0000313" key="1">
    <source>
        <dbReference type="EMBL" id="XDQ77032.1"/>
    </source>
</evidence>
<dbReference type="AlphaFoldDB" id="A0AB39TDS8"/>
<dbReference type="InterPro" id="IPR016084">
    <property type="entry name" value="Haem_Oase-like_multi-hlx"/>
</dbReference>
<name>A0AB39TDS8_9ACTN</name>
<organism evidence="1">
    <name type="scientific">Streptomyces sp. Y1</name>
    <dbReference type="NCBI Taxonomy" id="3238634"/>
    <lineage>
        <taxon>Bacteria</taxon>
        <taxon>Bacillati</taxon>
        <taxon>Actinomycetota</taxon>
        <taxon>Actinomycetes</taxon>
        <taxon>Kitasatosporales</taxon>
        <taxon>Streptomycetaceae</taxon>
        <taxon>Streptomyces</taxon>
    </lineage>
</organism>
<proteinExistence type="predicted"/>
<reference evidence="1" key="1">
    <citation type="submission" date="2024-07" db="EMBL/GenBank/DDBJ databases">
        <authorList>
            <person name="Yu S.T."/>
        </authorList>
    </citation>
    <scope>NUCLEOTIDE SEQUENCE</scope>
    <source>
        <strain evidence="1">Y1</strain>
    </source>
</reference>
<dbReference type="Gene3D" id="1.20.910.10">
    <property type="entry name" value="Heme oxygenase-like"/>
    <property type="match status" value="1"/>
</dbReference>
<dbReference type="SUPFAM" id="SSF48613">
    <property type="entry name" value="Heme oxygenase-like"/>
    <property type="match status" value="1"/>
</dbReference>
<accession>A0AB39TDS8</accession>
<dbReference type="RefSeq" id="WP_369182036.1">
    <property type="nucleotide sequence ID" value="NZ_CP163445.1"/>
</dbReference>
<sequence length="225" mass="23627">MNHPILDQIHDLRAELAPGDTAPALVAALGAGRAPRTDLAQLAAQQHRIITSDRRSLLLLATRCADRPLGGWFATMAEGESAALRTLPALAAASGPAGLAPDAPHAPDALTDHPPLPGCQAYPAYLAWLALNARPAAAAAALVANFAAWGGYCASIARALRTHYGFPEDACAFFDFFAQPATELERQAADALGPDPLDGRTLAAAREHGRLLQAYEHLFWDTLGG</sequence>
<gene>
    <name evidence="1" type="ORF">AB2U05_00305</name>
</gene>
<dbReference type="EMBL" id="CP163445">
    <property type="protein sequence ID" value="XDQ77032.1"/>
    <property type="molecule type" value="Genomic_DNA"/>
</dbReference>
<protein>
    <submittedName>
        <fullName evidence="1">Transcriptional regulator</fullName>
    </submittedName>
</protein>